<evidence type="ECO:0000256" key="8">
    <source>
        <dbReference type="ARBA" id="ARBA00023065"/>
    </source>
</evidence>
<evidence type="ECO:0000256" key="1">
    <source>
        <dbReference type="ARBA" id="ARBA00004651"/>
    </source>
</evidence>
<keyword evidence="3" id="KW-0813">Transport</keyword>
<dbReference type="PANTHER" id="PTHR42985">
    <property type="entry name" value="SODIUM-COUPLED MONOCARBOXYLATE TRANSPORTER"/>
    <property type="match status" value="1"/>
</dbReference>
<dbReference type="OrthoDB" id="9789704at2"/>
<organism evidence="13 14">
    <name type="scientific">Novipirellula herctigrandis</name>
    <dbReference type="NCBI Taxonomy" id="2527986"/>
    <lineage>
        <taxon>Bacteria</taxon>
        <taxon>Pseudomonadati</taxon>
        <taxon>Planctomycetota</taxon>
        <taxon>Planctomycetia</taxon>
        <taxon>Pirellulales</taxon>
        <taxon>Pirellulaceae</taxon>
        <taxon>Novipirellula</taxon>
    </lineage>
</organism>
<accession>A0A5C5ZF17</accession>
<evidence type="ECO:0000256" key="10">
    <source>
        <dbReference type="ARBA" id="ARBA00023201"/>
    </source>
</evidence>
<feature type="transmembrane region" description="Helical" evidence="12">
    <location>
        <begin position="46"/>
        <end position="65"/>
    </location>
</feature>
<dbReference type="GO" id="GO:0006814">
    <property type="term" value="P:sodium ion transport"/>
    <property type="evidence" value="ECO:0007669"/>
    <property type="project" value="UniProtKB-KW"/>
</dbReference>
<name>A0A5C5ZF17_9BACT</name>
<evidence type="ECO:0000256" key="6">
    <source>
        <dbReference type="ARBA" id="ARBA00022989"/>
    </source>
</evidence>
<evidence type="ECO:0000256" key="4">
    <source>
        <dbReference type="ARBA" id="ARBA00022475"/>
    </source>
</evidence>
<sequence length="612" mass="66039">MVTIDYLVVLVYLGGIFAVGCLFALKNKNSADMFAAGGESPWWTSGLSAFMTMFSANTFVVWGGIAYRQGLVAVMINLMYGVAALLVGYFVAGRWKRMGVKTPAEYIQLRFGNGALHFYTWFMTVFRMITTAGALYALGRILVTLMPLAEGNLLRDPATGNLSLYWGIVIFSSIVVIYTMIGGLWAVLMTDVLQFIVLNLAVLFVIPLALSRVGGIHAFVDSAAATPALHVKASEVVSDGTLLSPISGDYTLFFLAGWCAIHFFMIGAEWAFVQRFICVPDAKSARKSTYLFGILYLVSPVIWLLPPLIWRVHTPIPPGASQEVVLRMSETAYIDACQSVLPVGMVGLMIAAMFSATASMVSSQLNVFAGVMTRDIYRPITGVQEDDHKLVVVGRIITVALGAVLIAIALAYQSLGGAEKVIVTITEMVVVGLFAPTLWSLFSRSVTSQAVWVTAGVSLVVGIFVRFGLQPTGFLSGVAAFKPMADWVQANSSTVNTFTGVVMPVIILAVMQFFTRGVAPGHQRVAQRISKEQALEASGRVRASRLPAIVVGWALVGCGLLMLALVLVPENKNDRGTLLLFSSGLLGLAVLILVVSLRGLAHEKRTRNIEEI</sequence>
<dbReference type="PANTHER" id="PTHR42985:SF40">
    <property type="entry name" value="LD47995P-RELATED"/>
    <property type="match status" value="1"/>
</dbReference>
<feature type="transmembrane region" description="Helical" evidence="12">
    <location>
        <begin position="250"/>
        <end position="268"/>
    </location>
</feature>
<feature type="transmembrane region" description="Helical" evidence="12">
    <location>
        <begin position="6"/>
        <end position="25"/>
    </location>
</feature>
<keyword evidence="8" id="KW-0406">Ion transport</keyword>
<feature type="transmembrane region" description="Helical" evidence="12">
    <location>
        <begin position="546"/>
        <end position="566"/>
    </location>
</feature>
<dbReference type="Proteomes" id="UP000315010">
    <property type="component" value="Unassembled WGS sequence"/>
</dbReference>
<reference evidence="13 14" key="1">
    <citation type="submission" date="2019-02" db="EMBL/GenBank/DDBJ databases">
        <title>Deep-cultivation of Planctomycetes and their phenomic and genomic characterization uncovers novel biology.</title>
        <authorList>
            <person name="Wiegand S."/>
            <person name="Jogler M."/>
            <person name="Boedeker C."/>
            <person name="Pinto D."/>
            <person name="Vollmers J."/>
            <person name="Rivas-Marin E."/>
            <person name="Kohn T."/>
            <person name="Peeters S.H."/>
            <person name="Heuer A."/>
            <person name="Rast P."/>
            <person name="Oberbeckmann S."/>
            <person name="Bunk B."/>
            <person name="Jeske O."/>
            <person name="Meyerdierks A."/>
            <person name="Storesund J.E."/>
            <person name="Kallscheuer N."/>
            <person name="Luecker S."/>
            <person name="Lage O.M."/>
            <person name="Pohl T."/>
            <person name="Merkel B.J."/>
            <person name="Hornburger P."/>
            <person name="Mueller R.-W."/>
            <person name="Bruemmer F."/>
            <person name="Labrenz M."/>
            <person name="Spormann A.M."/>
            <person name="Op Den Camp H."/>
            <person name="Overmann J."/>
            <person name="Amann R."/>
            <person name="Jetten M.S.M."/>
            <person name="Mascher T."/>
            <person name="Medema M.H."/>
            <person name="Devos D.P."/>
            <person name="Kaster A.-K."/>
            <person name="Ovreas L."/>
            <person name="Rohde M."/>
            <person name="Galperin M.Y."/>
            <person name="Jogler C."/>
        </authorList>
    </citation>
    <scope>NUCLEOTIDE SEQUENCE [LARGE SCALE GENOMIC DNA]</scope>
    <source>
        <strain evidence="13 14">CA13</strain>
    </source>
</reference>
<keyword evidence="7" id="KW-0915">Sodium</keyword>
<dbReference type="GO" id="GO:0015293">
    <property type="term" value="F:symporter activity"/>
    <property type="evidence" value="ECO:0007669"/>
    <property type="project" value="TreeGrafter"/>
</dbReference>
<keyword evidence="4" id="KW-1003">Cell membrane</keyword>
<evidence type="ECO:0000313" key="13">
    <source>
        <dbReference type="EMBL" id="TWT85143.1"/>
    </source>
</evidence>
<comment type="caution">
    <text evidence="13">The sequence shown here is derived from an EMBL/GenBank/DDBJ whole genome shotgun (WGS) entry which is preliminary data.</text>
</comment>
<dbReference type="InterPro" id="IPR001734">
    <property type="entry name" value="Na/solute_symporter"/>
</dbReference>
<dbReference type="EMBL" id="SJPJ01000001">
    <property type="protein sequence ID" value="TWT85143.1"/>
    <property type="molecule type" value="Genomic_DNA"/>
</dbReference>
<evidence type="ECO:0000256" key="5">
    <source>
        <dbReference type="ARBA" id="ARBA00022692"/>
    </source>
</evidence>
<keyword evidence="14" id="KW-1185">Reference proteome</keyword>
<feature type="transmembrane region" description="Helical" evidence="12">
    <location>
        <begin position="195"/>
        <end position="220"/>
    </location>
</feature>
<evidence type="ECO:0000256" key="9">
    <source>
        <dbReference type="ARBA" id="ARBA00023136"/>
    </source>
</evidence>
<feature type="transmembrane region" description="Helical" evidence="12">
    <location>
        <begin position="392"/>
        <end position="415"/>
    </location>
</feature>
<feature type="transmembrane region" description="Helical" evidence="12">
    <location>
        <begin position="289"/>
        <end position="310"/>
    </location>
</feature>
<feature type="transmembrane region" description="Helical" evidence="12">
    <location>
        <begin position="449"/>
        <end position="469"/>
    </location>
</feature>
<dbReference type="Pfam" id="PF00474">
    <property type="entry name" value="SSF"/>
    <property type="match status" value="1"/>
</dbReference>
<dbReference type="InterPro" id="IPR038377">
    <property type="entry name" value="Na/Glc_symporter_sf"/>
</dbReference>
<dbReference type="AlphaFoldDB" id="A0A5C5ZF17"/>
<keyword evidence="9 12" id="KW-0472">Membrane</keyword>
<dbReference type="Gene3D" id="1.20.1730.10">
    <property type="entry name" value="Sodium/glucose cotransporter"/>
    <property type="match status" value="1"/>
</dbReference>
<dbReference type="InterPro" id="IPR051163">
    <property type="entry name" value="Sodium:Solute_Symporter_SSF"/>
</dbReference>
<comment type="similarity">
    <text evidence="2 11">Belongs to the sodium:solute symporter (SSF) (TC 2.A.21) family.</text>
</comment>
<evidence type="ECO:0000256" key="11">
    <source>
        <dbReference type="RuleBase" id="RU362091"/>
    </source>
</evidence>
<keyword evidence="5 12" id="KW-0812">Transmembrane</keyword>
<evidence type="ECO:0000256" key="3">
    <source>
        <dbReference type="ARBA" id="ARBA00022448"/>
    </source>
</evidence>
<feature type="transmembrane region" description="Helical" evidence="12">
    <location>
        <begin position="163"/>
        <end position="188"/>
    </location>
</feature>
<proteinExistence type="inferred from homology"/>
<keyword evidence="6 12" id="KW-1133">Transmembrane helix</keyword>
<feature type="transmembrane region" description="Helical" evidence="12">
    <location>
        <begin position="348"/>
        <end position="371"/>
    </location>
</feature>
<feature type="transmembrane region" description="Helical" evidence="12">
    <location>
        <begin position="578"/>
        <end position="597"/>
    </location>
</feature>
<dbReference type="GO" id="GO:0005886">
    <property type="term" value="C:plasma membrane"/>
    <property type="evidence" value="ECO:0007669"/>
    <property type="project" value="UniProtKB-SubCell"/>
</dbReference>
<gene>
    <name evidence="13" type="primary">sglT_7</name>
    <name evidence="13" type="ORF">CA13_66250</name>
</gene>
<feature type="transmembrane region" description="Helical" evidence="12">
    <location>
        <begin position="421"/>
        <end position="442"/>
    </location>
</feature>
<evidence type="ECO:0000256" key="12">
    <source>
        <dbReference type="SAM" id="Phobius"/>
    </source>
</evidence>
<keyword evidence="10" id="KW-0739">Sodium transport</keyword>
<feature type="transmembrane region" description="Helical" evidence="12">
    <location>
        <begin position="118"/>
        <end position="143"/>
    </location>
</feature>
<comment type="subcellular location">
    <subcellularLocation>
        <location evidence="1">Cell membrane</location>
        <topology evidence="1">Multi-pass membrane protein</topology>
    </subcellularLocation>
</comment>
<evidence type="ECO:0000313" key="14">
    <source>
        <dbReference type="Proteomes" id="UP000315010"/>
    </source>
</evidence>
<dbReference type="PROSITE" id="PS50283">
    <property type="entry name" value="NA_SOLUT_SYMP_3"/>
    <property type="match status" value="1"/>
</dbReference>
<feature type="transmembrane region" description="Helical" evidence="12">
    <location>
        <begin position="494"/>
        <end position="514"/>
    </location>
</feature>
<evidence type="ECO:0000256" key="7">
    <source>
        <dbReference type="ARBA" id="ARBA00023053"/>
    </source>
</evidence>
<protein>
    <submittedName>
        <fullName evidence="13">Sodium/glucose cotransporter</fullName>
    </submittedName>
</protein>
<evidence type="ECO:0000256" key="2">
    <source>
        <dbReference type="ARBA" id="ARBA00006434"/>
    </source>
</evidence>
<dbReference type="RefSeq" id="WP_146403186.1">
    <property type="nucleotide sequence ID" value="NZ_SJPJ01000001.1"/>
</dbReference>
<feature type="transmembrane region" description="Helical" evidence="12">
    <location>
        <begin position="71"/>
        <end position="92"/>
    </location>
</feature>